<comment type="caution">
    <text evidence="3">The sequence shown here is derived from an EMBL/GenBank/DDBJ whole genome shotgun (WGS) entry which is preliminary data.</text>
</comment>
<feature type="domain" description="Retrovirus-related Pol polyprotein from transposon TNT 1-94-like beta-barrel" evidence="2">
    <location>
        <begin position="21"/>
        <end position="95"/>
    </location>
</feature>
<sequence length="217" mass="23999">MAKDDHSDEVCLKAKVDSNKWILDSGCSRHMTGDHSLFSHITSKNGRLVTFRDNSNGKIIGKGKIDIGSISIDNVSLVDGLKFNLISINQLIDSGHKVQFEGDHCLISHASDGGTLVGKRDGNIYTLSFDSSGSSREVCLSAQQNDIWLWHRRLGHVHMDLIKKLVSKELVRGLPKLKFGKIRFVMPVNTGNSQNIFSSQKCCFHLSPSSTSSFRSL</sequence>
<feature type="domain" description="GAG-pre-integrase" evidence="1">
    <location>
        <begin position="124"/>
        <end position="179"/>
    </location>
</feature>
<evidence type="ECO:0008006" key="5">
    <source>
        <dbReference type="Google" id="ProtNLM"/>
    </source>
</evidence>
<dbReference type="InterPro" id="IPR025724">
    <property type="entry name" value="GAG-pre-integrase_dom"/>
</dbReference>
<dbReference type="Pfam" id="PF13976">
    <property type="entry name" value="gag_pre-integrs"/>
    <property type="match status" value="1"/>
</dbReference>
<reference evidence="3" key="1">
    <citation type="submission" date="2022-12" db="EMBL/GenBank/DDBJ databases">
        <title>Draft genome assemblies for two species of Escallonia (Escalloniales).</title>
        <authorList>
            <person name="Chanderbali A."/>
            <person name="Dervinis C."/>
            <person name="Anghel I."/>
            <person name="Soltis D."/>
            <person name="Soltis P."/>
            <person name="Zapata F."/>
        </authorList>
    </citation>
    <scope>NUCLEOTIDE SEQUENCE</scope>
    <source>
        <strain evidence="3">UCBG92.1500</strain>
        <tissue evidence="3">Leaf</tissue>
    </source>
</reference>
<evidence type="ECO:0000259" key="1">
    <source>
        <dbReference type="Pfam" id="PF13976"/>
    </source>
</evidence>
<name>A0AA88UPF6_9ASTE</name>
<keyword evidence="4" id="KW-1185">Reference proteome</keyword>
<protein>
    <recommendedName>
        <fullName evidence="5">GAG-pre-integrase domain-containing protein</fullName>
    </recommendedName>
</protein>
<dbReference type="EMBL" id="JAVXUO010000727">
    <property type="protein sequence ID" value="KAK2989566.1"/>
    <property type="molecule type" value="Genomic_DNA"/>
</dbReference>
<evidence type="ECO:0000259" key="2">
    <source>
        <dbReference type="Pfam" id="PF22936"/>
    </source>
</evidence>
<dbReference type="Proteomes" id="UP001187471">
    <property type="component" value="Unassembled WGS sequence"/>
</dbReference>
<organism evidence="3 4">
    <name type="scientific">Escallonia rubra</name>
    <dbReference type="NCBI Taxonomy" id="112253"/>
    <lineage>
        <taxon>Eukaryota</taxon>
        <taxon>Viridiplantae</taxon>
        <taxon>Streptophyta</taxon>
        <taxon>Embryophyta</taxon>
        <taxon>Tracheophyta</taxon>
        <taxon>Spermatophyta</taxon>
        <taxon>Magnoliopsida</taxon>
        <taxon>eudicotyledons</taxon>
        <taxon>Gunneridae</taxon>
        <taxon>Pentapetalae</taxon>
        <taxon>asterids</taxon>
        <taxon>campanulids</taxon>
        <taxon>Escalloniales</taxon>
        <taxon>Escalloniaceae</taxon>
        <taxon>Escallonia</taxon>
    </lineage>
</organism>
<dbReference type="Pfam" id="PF22936">
    <property type="entry name" value="Pol_BBD"/>
    <property type="match status" value="1"/>
</dbReference>
<accession>A0AA88UPF6</accession>
<evidence type="ECO:0000313" key="4">
    <source>
        <dbReference type="Proteomes" id="UP001187471"/>
    </source>
</evidence>
<dbReference type="AlphaFoldDB" id="A0AA88UPF6"/>
<proteinExistence type="predicted"/>
<gene>
    <name evidence="3" type="ORF">RJ640_018328</name>
</gene>
<dbReference type="InterPro" id="IPR054722">
    <property type="entry name" value="PolX-like_BBD"/>
</dbReference>
<evidence type="ECO:0000313" key="3">
    <source>
        <dbReference type="EMBL" id="KAK2989566.1"/>
    </source>
</evidence>